<dbReference type="Gene3D" id="3.50.50.60">
    <property type="entry name" value="FAD/NAD(P)-binding domain"/>
    <property type="match status" value="1"/>
</dbReference>
<reference evidence="4" key="1">
    <citation type="submission" date="2023-03" db="EMBL/GenBank/DDBJ databases">
        <title>Massive genome expansion in bonnet fungi (Mycena s.s.) driven by repeated elements and novel gene families across ecological guilds.</title>
        <authorList>
            <consortium name="Lawrence Berkeley National Laboratory"/>
            <person name="Harder C.B."/>
            <person name="Miyauchi S."/>
            <person name="Viragh M."/>
            <person name="Kuo A."/>
            <person name="Thoen E."/>
            <person name="Andreopoulos B."/>
            <person name="Lu D."/>
            <person name="Skrede I."/>
            <person name="Drula E."/>
            <person name="Henrissat B."/>
            <person name="Morin E."/>
            <person name="Kohler A."/>
            <person name="Barry K."/>
            <person name="LaButti K."/>
            <person name="Morin E."/>
            <person name="Salamov A."/>
            <person name="Lipzen A."/>
            <person name="Mereny Z."/>
            <person name="Hegedus B."/>
            <person name="Baldrian P."/>
            <person name="Stursova M."/>
            <person name="Weitz H."/>
            <person name="Taylor A."/>
            <person name="Grigoriev I.V."/>
            <person name="Nagy L.G."/>
            <person name="Martin F."/>
            <person name="Kauserud H."/>
        </authorList>
    </citation>
    <scope>NUCLEOTIDE SEQUENCE</scope>
    <source>
        <strain evidence="4">CBHHK067</strain>
    </source>
</reference>
<accession>A0AAD7DBL7</accession>
<keyword evidence="2" id="KW-0560">Oxidoreductase</keyword>
<comment type="caution">
    <text evidence="4">The sequence shown here is derived from an EMBL/GenBank/DDBJ whole genome shotgun (WGS) entry which is preliminary data.</text>
</comment>
<dbReference type="InterPro" id="IPR036188">
    <property type="entry name" value="FAD/NAD-bd_sf"/>
</dbReference>
<dbReference type="Proteomes" id="UP001221757">
    <property type="component" value="Unassembled WGS sequence"/>
</dbReference>
<protein>
    <recommendedName>
        <fullName evidence="6">FAD/NAD(P)-binding domain-containing protein</fullName>
    </recommendedName>
</protein>
<dbReference type="EMBL" id="JARKIE010000084">
    <property type="protein sequence ID" value="KAJ7687839.1"/>
    <property type="molecule type" value="Genomic_DNA"/>
</dbReference>
<comment type="similarity">
    <text evidence="1">Belongs to the paxM FAD-dependent monooxygenase family.</text>
</comment>
<keyword evidence="5" id="KW-1185">Reference proteome</keyword>
<organism evidence="4 5">
    <name type="scientific">Mycena rosella</name>
    <name type="common">Pink bonnet</name>
    <name type="synonym">Agaricus rosellus</name>
    <dbReference type="NCBI Taxonomy" id="1033263"/>
    <lineage>
        <taxon>Eukaryota</taxon>
        <taxon>Fungi</taxon>
        <taxon>Dikarya</taxon>
        <taxon>Basidiomycota</taxon>
        <taxon>Agaricomycotina</taxon>
        <taxon>Agaricomycetes</taxon>
        <taxon>Agaricomycetidae</taxon>
        <taxon>Agaricales</taxon>
        <taxon>Marasmiineae</taxon>
        <taxon>Mycenaceae</taxon>
        <taxon>Mycena</taxon>
    </lineage>
</organism>
<dbReference type="InterPro" id="IPR050493">
    <property type="entry name" value="FAD-dep_Monooxygenase_BioMet"/>
</dbReference>
<dbReference type="SUPFAM" id="SSF51905">
    <property type="entry name" value="FAD/NAD(P)-binding domain"/>
    <property type="match status" value="1"/>
</dbReference>
<keyword evidence="3" id="KW-0503">Monooxygenase</keyword>
<dbReference type="GO" id="GO:0004497">
    <property type="term" value="F:monooxygenase activity"/>
    <property type="evidence" value="ECO:0007669"/>
    <property type="project" value="UniProtKB-KW"/>
</dbReference>
<evidence type="ECO:0000256" key="3">
    <source>
        <dbReference type="ARBA" id="ARBA00023033"/>
    </source>
</evidence>
<dbReference type="AlphaFoldDB" id="A0AAD7DBL7"/>
<proteinExistence type="inferred from homology"/>
<evidence type="ECO:0000256" key="2">
    <source>
        <dbReference type="ARBA" id="ARBA00023002"/>
    </source>
</evidence>
<evidence type="ECO:0000313" key="5">
    <source>
        <dbReference type="Proteomes" id="UP001221757"/>
    </source>
</evidence>
<dbReference type="PANTHER" id="PTHR13789">
    <property type="entry name" value="MONOOXYGENASE"/>
    <property type="match status" value="1"/>
</dbReference>
<dbReference type="PANTHER" id="PTHR13789:SF314">
    <property type="entry name" value="FAD-BINDING DOMAIN-CONTAINING PROTEIN"/>
    <property type="match status" value="1"/>
</dbReference>
<dbReference type="PRINTS" id="PR00420">
    <property type="entry name" value="RNGMNOXGNASE"/>
</dbReference>
<evidence type="ECO:0008006" key="6">
    <source>
        <dbReference type="Google" id="ProtNLM"/>
    </source>
</evidence>
<gene>
    <name evidence="4" type="ORF">B0H17DRAFT_1299959</name>
</gene>
<evidence type="ECO:0000313" key="4">
    <source>
        <dbReference type="EMBL" id="KAJ7687839.1"/>
    </source>
</evidence>
<name>A0AAD7DBL7_MYCRO</name>
<sequence>MTTDSEPALNFVSTALDLYGGPYSTVYRPPTGLASAIALKASGHNALVLEKEAKLGGTVLAWLRLCVSRSFMVRVPPNGFKILSDWGLEAEIRANTAVGAGFAVYKYNGGKAPDRDFIGINRWDPELLSDARGDCVHFWHQDLLRILYIEAIRPSDSAGNTVSRVTVLFGAEVVNVDGDSCAVTLRSGEIHIGDGIIGADGATGVVRRTLLEEEDVDPETCDVPTGMGLYGAVIPKALAVQDPDLACFYEYPESTLSMGSNRGPTQGTEGDIALWLYTPDSRQDGNWTEDAEVKLTDVIGSCDASIKKLAAFAGPATCIQIQDRYELESWVSESGRVLVLGEAAHPFPTFSKPASFHAYSISLEDGVFIGKIFSHTRDPNRIPEFLYAFEEHRHVSLHMHLDPTSHDVLGRRARCSHIREAEKQYIGVITLPDGEIQEERDASMRANQAAGRNVMEAGENDLQQMLDEMRMVFGYDPADDADEWWMSWGRFRGLSEKDSANR</sequence>
<evidence type="ECO:0000256" key="1">
    <source>
        <dbReference type="ARBA" id="ARBA00007992"/>
    </source>
</evidence>